<dbReference type="GO" id="GO:0046872">
    <property type="term" value="F:metal ion binding"/>
    <property type="evidence" value="ECO:0007669"/>
    <property type="project" value="UniProtKB-KW"/>
</dbReference>
<evidence type="ECO:0000313" key="15">
    <source>
        <dbReference type="EMBL" id="HGU58897.1"/>
    </source>
</evidence>
<comment type="cofactor">
    <cofactor evidence="11">
        <name>Mg(2+)</name>
        <dbReference type="ChEBI" id="CHEBI:18420"/>
    </cofactor>
    <cofactor evidence="11">
        <name>Mn(2+)</name>
        <dbReference type="ChEBI" id="CHEBI:29035"/>
    </cofactor>
</comment>
<evidence type="ECO:0000256" key="13">
    <source>
        <dbReference type="RuleBase" id="RU004224"/>
    </source>
</evidence>
<dbReference type="SUPFAM" id="SSF56747">
    <property type="entry name" value="Prim-pol domain"/>
    <property type="match status" value="1"/>
</dbReference>
<dbReference type="InterPro" id="IPR002755">
    <property type="entry name" value="DNA_primase_S"/>
</dbReference>
<comment type="caution">
    <text evidence="15">The sequence shown here is derived from an EMBL/GenBank/DDBJ whole genome shotgun (WGS) entry which is preliminary data.</text>
</comment>
<organism evidence="15">
    <name type="scientific">Geoglobus ahangari</name>
    <dbReference type="NCBI Taxonomy" id="113653"/>
    <lineage>
        <taxon>Archaea</taxon>
        <taxon>Methanobacteriati</taxon>
        <taxon>Methanobacteriota</taxon>
        <taxon>Archaeoglobi</taxon>
        <taxon>Archaeoglobales</taxon>
        <taxon>Archaeoglobaceae</taxon>
        <taxon>Geoglobus</taxon>
    </lineage>
</organism>
<evidence type="ECO:0000256" key="1">
    <source>
        <dbReference type="ARBA" id="ARBA00009762"/>
    </source>
</evidence>
<comment type="function">
    <text evidence="13">RNA polymerase that catalyzes the synthesis of short RNA molecules used as primers for DNA polymerase during DNA replication.</text>
</comment>
<evidence type="ECO:0000256" key="9">
    <source>
        <dbReference type="ARBA" id="ARBA00023163"/>
    </source>
</evidence>
<evidence type="ECO:0000256" key="2">
    <source>
        <dbReference type="ARBA" id="ARBA00022478"/>
    </source>
</evidence>
<evidence type="ECO:0000256" key="5">
    <source>
        <dbReference type="ARBA" id="ARBA00022695"/>
    </source>
</evidence>
<evidence type="ECO:0000256" key="6">
    <source>
        <dbReference type="ARBA" id="ARBA00022705"/>
    </source>
</evidence>
<dbReference type="GO" id="GO:0003899">
    <property type="term" value="F:DNA-directed RNA polymerase activity"/>
    <property type="evidence" value="ECO:0007669"/>
    <property type="project" value="UniProtKB-UniRule"/>
</dbReference>
<keyword evidence="10 11" id="KW-0464">Manganese</keyword>
<keyword evidence="5 11" id="KW-0548">Nucleotidyltransferase</keyword>
<comment type="function">
    <text evidence="11">Catalytic subunit of DNA primase, an RNA polymerase that catalyzes the synthesis of short RNA molecules used as primers for DNA polymerase during DNA replication. The small subunit contains the primase catalytic core and has DNA synthesis activity on its own. Binding to the large subunit stabilizes and modulates the activity, increasing the rate of DNA synthesis while decreasing the length of the DNA fragments, and conferring RNA synthesis capability. The DNA polymerase activity may enable DNA primase to also catalyze primer extension after primer synthesis. May also play a role in DNA repair.</text>
</comment>
<evidence type="ECO:0000256" key="7">
    <source>
        <dbReference type="ARBA" id="ARBA00022723"/>
    </source>
</evidence>
<evidence type="ECO:0000256" key="12">
    <source>
        <dbReference type="RuleBase" id="RU003514"/>
    </source>
</evidence>
<gene>
    <name evidence="11 15" type="primary">priS</name>
    <name evidence="15" type="ORF">ENT89_01565</name>
    <name evidence="14" type="ORF">ENX77_07035</name>
</gene>
<reference evidence="15" key="1">
    <citation type="journal article" date="2020" name="mSystems">
        <title>Genome- and Community-Level Interaction Insights into Carbon Utilization and Element Cycling Functions of Hydrothermarchaeota in Hydrothermal Sediment.</title>
        <authorList>
            <person name="Zhou Z."/>
            <person name="Liu Y."/>
            <person name="Xu W."/>
            <person name="Pan J."/>
            <person name="Luo Z.H."/>
            <person name="Li M."/>
        </authorList>
    </citation>
    <scope>NUCLEOTIDE SEQUENCE [LARGE SCALE GENOMIC DNA]</scope>
    <source>
        <strain evidence="15">SpSt-62</strain>
        <strain evidence="14">SpSt-97</strain>
    </source>
</reference>
<evidence type="ECO:0000256" key="3">
    <source>
        <dbReference type="ARBA" id="ARBA00022515"/>
    </source>
</evidence>
<keyword evidence="8 11" id="KW-0460">Magnesium</keyword>
<evidence type="ECO:0000256" key="11">
    <source>
        <dbReference type="HAMAP-Rule" id="MF_00700"/>
    </source>
</evidence>
<dbReference type="PANTHER" id="PTHR10536">
    <property type="entry name" value="DNA PRIMASE SMALL SUBUNIT"/>
    <property type="match status" value="1"/>
</dbReference>
<comment type="subunit">
    <text evidence="11">Heterodimer of a small subunit (PriS) and a large subunit (PriL).</text>
</comment>
<dbReference type="AlphaFoldDB" id="A0A7C4W3E4"/>
<sequence length="346" mass="41060">MDDLTKSFLRQKFSKYYSKYKPFIPREIEKREWGFINFDGIMIRHISLSNELELKGFLAKNPPLHAYYSSAYYKKPEANMEEKEWIKADLIFDIDADHLPKGGLKTAKRQITRLYDLLEEDFGCKDMIIVFSGSRGYHIHVYDEDFQQLGSQERREIVDYFYLNGISFREILPKAPQYLRLSDCMVRRLKSLIKRGELEKYLGLKRKVPELEEIILRKELREGDFTSIPKRILEKLPLFFEECVNRSRVYIDPPVTSDIKRLIRLPNSIHGKTSLRVTPIKRDEIDEFDPQRDAIAFDNDLTKVRVIRKVKFKLKDTEFRLEKGNHKLPEFAALYLICRGVARYGW</sequence>
<name>A0A7C4W3E4_9EURY</name>
<dbReference type="GO" id="GO:0006269">
    <property type="term" value="P:DNA replication, synthesis of primer"/>
    <property type="evidence" value="ECO:0007669"/>
    <property type="project" value="UniProtKB-UniRule"/>
</dbReference>
<proteinExistence type="inferred from homology"/>
<dbReference type="HAMAP" id="MF_00700">
    <property type="entry name" value="DNA_primase_sml_arc"/>
    <property type="match status" value="1"/>
</dbReference>
<dbReference type="InterPro" id="IPR014052">
    <property type="entry name" value="DNA_primase_ssu_euk/arc"/>
</dbReference>
<accession>A0A7C4W3E4</accession>
<dbReference type="GO" id="GO:1990077">
    <property type="term" value="C:primosome complex"/>
    <property type="evidence" value="ECO:0007669"/>
    <property type="project" value="UniProtKB-KW"/>
</dbReference>
<dbReference type="EC" id="2.7.7.-" evidence="11"/>
<feature type="active site" evidence="11">
    <location>
        <position position="95"/>
    </location>
</feature>
<keyword evidence="7 11" id="KW-0479">Metal-binding</keyword>
<comment type="similarity">
    <text evidence="1 11 12">Belongs to the eukaryotic-type primase small subunit family.</text>
</comment>
<feature type="active site" evidence="11">
    <location>
        <position position="93"/>
    </location>
</feature>
<evidence type="ECO:0000256" key="10">
    <source>
        <dbReference type="ARBA" id="ARBA00023211"/>
    </source>
</evidence>
<keyword evidence="2 11" id="KW-0240">DNA-directed RNA polymerase</keyword>
<dbReference type="GO" id="GO:0000428">
    <property type="term" value="C:DNA-directed RNA polymerase complex"/>
    <property type="evidence" value="ECO:0007669"/>
    <property type="project" value="UniProtKB-KW"/>
</dbReference>
<evidence type="ECO:0000313" key="14">
    <source>
        <dbReference type="EMBL" id="HGE66848.1"/>
    </source>
</evidence>
<dbReference type="EMBL" id="DTAK01000012">
    <property type="protein sequence ID" value="HGU58897.1"/>
    <property type="molecule type" value="Genomic_DNA"/>
</dbReference>
<feature type="active site" evidence="11">
    <location>
        <position position="252"/>
    </location>
</feature>
<keyword evidence="3 11" id="KW-0639">Primosome</keyword>
<dbReference type="InterPro" id="IPR023639">
    <property type="entry name" value="DNA_primase_ssu_PriS"/>
</dbReference>
<evidence type="ECO:0000256" key="4">
    <source>
        <dbReference type="ARBA" id="ARBA00022679"/>
    </source>
</evidence>
<dbReference type="Pfam" id="PF01896">
    <property type="entry name" value="DNA_primase_S"/>
    <property type="match status" value="1"/>
</dbReference>
<protein>
    <recommendedName>
        <fullName evidence="11">DNA primase small subunit PriS</fullName>
        <ecNumber evidence="11">2.7.7.-</ecNumber>
    </recommendedName>
</protein>
<keyword evidence="4 11" id="KW-0808">Transferase</keyword>
<keyword evidence="6 11" id="KW-0235">DNA replication</keyword>
<keyword evidence="9 11" id="KW-0804">Transcription</keyword>
<dbReference type="Gene3D" id="3.90.920.10">
    <property type="entry name" value="DNA primase, PRIM domain"/>
    <property type="match status" value="1"/>
</dbReference>
<dbReference type="NCBIfam" id="TIGR00335">
    <property type="entry name" value="primase_sml"/>
    <property type="match status" value="1"/>
</dbReference>
<dbReference type="CDD" id="cd04860">
    <property type="entry name" value="AE_Prim_S"/>
    <property type="match status" value="1"/>
</dbReference>
<evidence type="ECO:0000256" key="8">
    <source>
        <dbReference type="ARBA" id="ARBA00022842"/>
    </source>
</evidence>
<dbReference type="EMBL" id="DTPI01000032">
    <property type="protein sequence ID" value="HGE66848.1"/>
    <property type="molecule type" value="Genomic_DNA"/>
</dbReference>